<evidence type="ECO:0000313" key="2">
    <source>
        <dbReference type="Proteomes" id="UP001153636"/>
    </source>
</evidence>
<dbReference type="OrthoDB" id="6707857at2759"/>
<organism evidence="1 2">
    <name type="scientific">Psylliodes chrysocephalus</name>
    <dbReference type="NCBI Taxonomy" id="3402493"/>
    <lineage>
        <taxon>Eukaryota</taxon>
        <taxon>Metazoa</taxon>
        <taxon>Ecdysozoa</taxon>
        <taxon>Arthropoda</taxon>
        <taxon>Hexapoda</taxon>
        <taxon>Insecta</taxon>
        <taxon>Pterygota</taxon>
        <taxon>Neoptera</taxon>
        <taxon>Endopterygota</taxon>
        <taxon>Coleoptera</taxon>
        <taxon>Polyphaga</taxon>
        <taxon>Cucujiformia</taxon>
        <taxon>Chrysomeloidea</taxon>
        <taxon>Chrysomelidae</taxon>
        <taxon>Galerucinae</taxon>
        <taxon>Alticini</taxon>
        <taxon>Psylliodes</taxon>
    </lineage>
</organism>
<dbReference type="Pfam" id="PF24664">
    <property type="entry name" value="Monjiviricetes_fusion"/>
    <property type="match status" value="1"/>
</dbReference>
<dbReference type="AlphaFoldDB" id="A0A9P0GIR5"/>
<evidence type="ECO:0000313" key="1">
    <source>
        <dbReference type="EMBL" id="CAH1111260.1"/>
    </source>
</evidence>
<accession>A0A9P0GIR5</accession>
<reference evidence="1" key="1">
    <citation type="submission" date="2022-01" db="EMBL/GenBank/DDBJ databases">
        <authorList>
            <person name="King R."/>
        </authorList>
    </citation>
    <scope>NUCLEOTIDE SEQUENCE</scope>
</reference>
<gene>
    <name evidence="1" type="ORF">PSYICH_LOCUS11084</name>
</gene>
<name>A0A9P0GIR5_9CUCU</name>
<proteinExistence type="predicted"/>
<dbReference type="EMBL" id="OV651817">
    <property type="protein sequence ID" value="CAH1111260.1"/>
    <property type="molecule type" value="Genomic_DNA"/>
</dbReference>
<sequence length="118" mass="13419">MSPLTRVIQDYAEEIGCNNLIPPLYYLDDQWIGLNPHPRVVSPPKELEVEKEPKIQFEPIQPIGAQKENIDAQRTLNFVTERKAVEDILIRRAAGLEANSQGYSAPNIFNTNEIQNHP</sequence>
<keyword evidence="2" id="KW-1185">Reference proteome</keyword>
<protein>
    <submittedName>
        <fullName evidence="1">Uncharacterized protein</fullName>
    </submittedName>
</protein>
<dbReference type="Proteomes" id="UP001153636">
    <property type="component" value="Chromosome 5"/>
</dbReference>